<dbReference type="Proteomes" id="UP000642748">
    <property type="component" value="Unassembled WGS sequence"/>
</dbReference>
<proteinExistence type="predicted"/>
<organism evidence="1 2">
    <name type="scientific">Rugosimonospora africana</name>
    <dbReference type="NCBI Taxonomy" id="556532"/>
    <lineage>
        <taxon>Bacteria</taxon>
        <taxon>Bacillati</taxon>
        <taxon>Actinomycetota</taxon>
        <taxon>Actinomycetes</taxon>
        <taxon>Micromonosporales</taxon>
        <taxon>Micromonosporaceae</taxon>
        <taxon>Rugosimonospora</taxon>
    </lineage>
</organism>
<dbReference type="AlphaFoldDB" id="A0A8J3VP01"/>
<evidence type="ECO:0000313" key="1">
    <source>
        <dbReference type="EMBL" id="GIH12836.1"/>
    </source>
</evidence>
<protein>
    <submittedName>
        <fullName evidence="1">Uncharacterized protein</fullName>
    </submittedName>
</protein>
<dbReference type="EMBL" id="BONZ01000011">
    <property type="protein sequence ID" value="GIH12836.1"/>
    <property type="molecule type" value="Genomic_DNA"/>
</dbReference>
<accession>A0A8J3VP01</accession>
<keyword evidence="2" id="KW-1185">Reference proteome</keyword>
<sequence length="74" mass="7910">MDEMEALQAARRAARAGEMAAAQLVEFAERMSVAADPAELAEYDMLMGREETVRAARSDAFAELGFSVPSVEGG</sequence>
<evidence type="ECO:0000313" key="2">
    <source>
        <dbReference type="Proteomes" id="UP000642748"/>
    </source>
</evidence>
<reference evidence="1" key="1">
    <citation type="submission" date="2021-01" db="EMBL/GenBank/DDBJ databases">
        <title>Whole genome shotgun sequence of Rugosimonospora africana NBRC 104875.</title>
        <authorList>
            <person name="Komaki H."/>
            <person name="Tamura T."/>
        </authorList>
    </citation>
    <scope>NUCLEOTIDE SEQUENCE</scope>
    <source>
        <strain evidence="1">NBRC 104875</strain>
    </source>
</reference>
<dbReference type="RefSeq" id="WP_203916545.1">
    <property type="nucleotide sequence ID" value="NZ_BONZ01000011.1"/>
</dbReference>
<comment type="caution">
    <text evidence="1">The sequence shown here is derived from an EMBL/GenBank/DDBJ whole genome shotgun (WGS) entry which is preliminary data.</text>
</comment>
<gene>
    <name evidence="1" type="ORF">Raf01_10080</name>
</gene>
<name>A0A8J3VP01_9ACTN</name>